<feature type="domain" description="DUF4283" evidence="2">
    <location>
        <begin position="289"/>
        <end position="360"/>
    </location>
</feature>
<evidence type="ECO:0000259" key="2">
    <source>
        <dbReference type="Pfam" id="PF14111"/>
    </source>
</evidence>
<gene>
    <name evidence="3" type="ORF">Tco_0626056</name>
</gene>
<sequence length="361" mass="40204">MPLESPKLPDPILEEFGTLTGMTSTYIRHVPYIPNPSSIDEINPPRSRGRPRKSHNRPKPIQTKIQSPSSASVGAGSVLKRLRNLKVNGKGRNRNVSVDDDLLEGKHSISIPLDDVLTKVVDRICADKVISSQIVFNEGFVDVSTQSSNAVKVAMPVVNRISTYSECLLVDYDGSFIKKPLVPIVTDVNNQGNYMKNKEGHVVDESVRKANKDGNGTDKEGTGFVFGNNKENDGILKRPTSLLLKKMKKGVEDSELQMNFVPQCVSKLSDGIRRIDITVKDIKKGVEACCLQLYGYFVSTSMDYMIVNANLSRMWRVYDVADITKTNSRIFYFKFKSEEGMKAVLESGLWMVNNVPLVLNV</sequence>
<evidence type="ECO:0000256" key="1">
    <source>
        <dbReference type="SAM" id="MobiDB-lite"/>
    </source>
</evidence>
<dbReference type="Proteomes" id="UP001151760">
    <property type="component" value="Unassembled WGS sequence"/>
</dbReference>
<evidence type="ECO:0000313" key="3">
    <source>
        <dbReference type="EMBL" id="GJS52694.1"/>
    </source>
</evidence>
<evidence type="ECO:0000313" key="4">
    <source>
        <dbReference type="Proteomes" id="UP001151760"/>
    </source>
</evidence>
<keyword evidence="4" id="KW-1185">Reference proteome</keyword>
<organism evidence="3 4">
    <name type="scientific">Tanacetum coccineum</name>
    <dbReference type="NCBI Taxonomy" id="301880"/>
    <lineage>
        <taxon>Eukaryota</taxon>
        <taxon>Viridiplantae</taxon>
        <taxon>Streptophyta</taxon>
        <taxon>Embryophyta</taxon>
        <taxon>Tracheophyta</taxon>
        <taxon>Spermatophyta</taxon>
        <taxon>Magnoliopsida</taxon>
        <taxon>eudicotyledons</taxon>
        <taxon>Gunneridae</taxon>
        <taxon>Pentapetalae</taxon>
        <taxon>asterids</taxon>
        <taxon>campanulids</taxon>
        <taxon>Asterales</taxon>
        <taxon>Asteraceae</taxon>
        <taxon>Asteroideae</taxon>
        <taxon>Anthemideae</taxon>
        <taxon>Anthemidinae</taxon>
        <taxon>Tanacetum</taxon>
    </lineage>
</organism>
<dbReference type="Pfam" id="PF14111">
    <property type="entry name" value="DUF4283"/>
    <property type="match status" value="1"/>
</dbReference>
<dbReference type="InterPro" id="IPR025558">
    <property type="entry name" value="DUF4283"/>
</dbReference>
<accession>A0ABQ4WIP2</accession>
<feature type="region of interest" description="Disordered" evidence="1">
    <location>
        <begin position="33"/>
        <end position="74"/>
    </location>
</feature>
<dbReference type="EMBL" id="BQNB010008673">
    <property type="protein sequence ID" value="GJS52694.1"/>
    <property type="molecule type" value="Genomic_DNA"/>
</dbReference>
<reference evidence="3" key="1">
    <citation type="journal article" date="2022" name="Int. J. Mol. Sci.">
        <title>Draft Genome of Tanacetum Coccineum: Genomic Comparison of Closely Related Tanacetum-Family Plants.</title>
        <authorList>
            <person name="Yamashiro T."/>
            <person name="Shiraishi A."/>
            <person name="Nakayama K."/>
            <person name="Satake H."/>
        </authorList>
    </citation>
    <scope>NUCLEOTIDE SEQUENCE</scope>
</reference>
<proteinExistence type="predicted"/>
<feature type="compositionally biased region" description="Basic residues" evidence="1">
    <location>
        <begin position="47"/>
        <end position="58"/>
    </location>
</feature>
<comment type="caution">
    <text evidence="3">The sequence shown here is derived from an EMBL/GenBank/DDBJ whole genome shotgun (WGS) entry which is preliminary data.</text>
</comment>
<name>A0ABQ4WIP2_9ASTR</name>
<reference evidence="3" key="2">
    <citation type="submission" date="2022-01" db="EMBL/GenBank/DDBJ databases">
        <authorList>
            <person name="Yamashiro T."/>
            <person name="Shiraishi A."/>
            <person name="Satake H."/>
            <person name="Nakayama K."/>
        </authorList>
    </citation>
    <scope>NUCLEOTIDE SEQUENCE</scope>
</reference>
<protein>
    <submittedName>
        <fullName evidence="3">ABC transporter B family member 15-like protein</fullName>
    </submittedName>
</protein>